<gene>
    <name evidence="2" type="ORF">CERSUDRAFT_74211</name>
</gene>
<feature type="region of interest" description="Disordered" evidence="1">
    <location>
        <begin position="123"/>
        <end position="159"/>
    </location>
</feature>
<dbReference type="EMBL" id="KB445798">
    <property type="protein sequence ID" value="EMD36165.1"/>
    <property type="molecule type" value="Genomic_DNA"/>
</dbReference>
<organism evidence="2 3">
    <name type="scientific">Ceriporiopsis subvermispora (strain B)</name>
    <name type="common">White-rot fungus</name>
    <name type="synonym">Gelatoporia subvermispora</name>
    <dbReference type="NCBI Taxonomy" id="914234"/>
    <lineage>
        <taxon>Eukaryota</taxon>
        <taxon>Fungi</taxon>
        <taxon>Dikarya</taxon>
        <taxon>Basidiomycota</taxon>
        <taxon>Agaricomycotina</taxon>
        <taxon>Agaricomycetes</taxon>
        <taxon>Polyporales</taxon>
        <taxon>Gelatoporiaceae</taxon>
        <taxon>Gelatoporia</taxon>
    </lineage>
</organism>
<proteinExistence type="predicted"/>
<feature type="region of interest" description="Disordered" evidence="1">
    <location>
        <begin position="300"/>
        <end position="322"/>
    </location>
</feature>
<evidence type="ECO:0000313" key="3">
    <source>
        <dbReference type="Proteomes" id="UP000016930"/>
    </source>
</evidence>
<dbReference type="Proteomes" id="UP000016930">
    <property type="component" value="Unassembled WGS sequence"/>
</dbReference>
<feature type="compositionally biased region" description="Polar residues" evidence="1">
    <location>
        <begin position="300"/>
        <end position="311"/>
    </location>
</feature>
<name>M2QVN9_CERS8</name>
<dbReference type="HOGENOM" id="CLU_557765_0_0_1"/>
<sequence>MPKHPTALCPIAGCGMHVEKRGMSRHVKTHQKGLDRVKSSYFCGHPGCLYLALQQNNVRVHRWEHGQERGCTLRTHKPGSYKLHMRKFHGEMWTIPQAPHMDEPVLRVSDHLQLARDLGLIDPELEVGDPSPAPSPESSDEQRTVSTPKPSPSPTLEAKLVSPHCFSDPRLTTENELAEDTEALFLDHPAPSPSFFTSPNETDEFAQLVCETTRNGHRDASVATTTCPQGHTAEGALFFEDHSETYGTFTDSFPGSDNDFGYDFAQLQSTVEFDFAQTASWEGPAYHDLSMHGSSTSALQTSGLASESGGLQNAGWPMPDASTSTFQPTDLLPFSSYGSSYIKVPQILPLVGSSSAQNDSEYNVRPSSPVSDSSFNLDHIAVPQHGFFDAVSWAPSPYQLEAMLIGTDFGNFLLPTPTAVEPSVPTASSPLPAWGVEGLDLATADWNGVGPVDDKNLFSANPFWSTDDEHQAGLWLPEEIDFSLNEALL</sequence>
<keyword evidence="3" id="KW-1185">Reference proteome</keyword>
<protein>
    <recommendedName>
        <fullName evidence="4">C2H2-type domain-containing protein</fullName>
    </recommendedName>
</protein>
<evidence type="ECO:0000313" key="2">
    <source>
        <dbReference type="EMBL" id="EMD36165.1"/>
    </source>
</evidence>
<dbReference type="AlphaFoldDB" id="M2QVN9"/>
<evidence type="ECO:0008006" key="4">
    <source>
        <dbReference type="Google" id="ProtNLM"/>
    </source>
</evidence>
<reference evidence="2 3" key="1">
    <citation type="journal article" date="2012" name="Proc. Natl. Acad. Sci. U.S.A.">
        <title>Comparative genomics of Ceriporiopsis subvermispora and Phanerochaete chrysosporium provide insight into selective ligninolysis.</title>
        <authorList>
            <person name="Fernandez-Fueyo E."/>
            <person name="Ruiz-Duenas F.J."/>
            <person name="Ferreira P."/>
            <person name="Floudas D."/>
            <person name="Hibbett D.S."/>
            <person name="Canessa P."/>
            <person name="Larrondo L.F."/>
            <person name="James T.Y."/>
            <person name="Seelenfreund D."/>
            <person name="Lobos S."/>
            <person name="Polanco R."/>
            <person name="Tello M."/>
            <person name="Honda Y."/>
            <person name="Watanabe T."/>
            <person name="Watanabe T."/>
            <person name="Ryu J.S."/>
            <person name="Kubicek C.P."/>
            <person name="Schmoll M."/>
            <person name="Gaskell J."/>
            <person name="Hammel K.E."/>
            <person name="St John F.J."/>
            <person name="Vanden Wymelenberg A."/>
            <person name="Sabat G."/>
            <person name="Splinter BonDurant S."/>
            <person name="Syed K."/>
            <person name="Yadav J.S."/>
            <person name="Doddapaneni H."/>
            <person name="Subramanian V."/>
            <person name="Lavin J.L."/>
            <person name="Oguiza J.A."/>
            <person name="Perez G."/>
            <person name="Pisabarro A.G."/>
            <person name="Ramirez L."/>
            <person name="Santoyo F."/>
            <person name="Master E."/>
            <person name="Coutinho P.M."/>
            <person name="Henrissat B."/>
            <person name="Lombard V."/>
            <person name="Magnuson J.K."/>
            <person name="Kuees U."/>
            <person name="Hori C."/>
            <person name="Igarashi K."/>
            <person name="Samejima M."/>
            <person name="Held B.W."/>
            <person name="Barry K.W."/>
            <person name="LaButti K.M."/>
            <person name="Lapidus A."/>
            <person name="Lindquist E.A."/>
            <person name="Lucas S.M."/>
            <person name="Riley R."/>
            <person name="Salamov A.A."/>
            <person name="Hoffmeister D."/>
            <person name="Schwenk D."/>
            <person name="Hadar Y."/>
            <person name="Yarden O."/>
            <person name="de Vries R.P."/>
            <person name="Wiebenga A."/>
            <person name="Stenlid J."/>
            <person name="Eastwood D."/>
            <person name="Grigoriev I.V."/>
            <person name="Berka R.M."/>
            <person name="Blanchette R.A."/>
            <person name="Kersten P."/>
            <person name="Martinez A.T."/>
            <person name="Vicuna R."/>
            <person name="Cullen D."/>
        </authorList>
    </citation>
    <scope>NUCLEOTIDE SEQUENCE [LARGE SCALE GENOMIC DNA]</scope>
    <source>
        <strain evidence="2 3">B</strain>
    </source>
</reference>
<accession>M2QVN9</accession>
<evidence type="ECO:0000256" key="1">
    <source>
        <dbReference type="SAM" id="MobiDB-lite"/>
    </source>
</evidence>